<dbReference type="Proteomes" id="UP000243784">
    <property type="component" value="Chromosome"/>
</dbReference>
<keyword evidence="3 7" id="KW-0375">Hydrogen ion transport</keyword>
<evidence type="ECO:0000256" key="7">
    <source>
        <dbReference type="HAMAP-Rule" id="MF_01416"/>
    </source>
</evidence>
<dbReference type="GO" id="GO:0046933">
    <property type="term" value="F:proton-transporting ATP synthase activity, rotational mechanism"/>
    <property type="evidence" value="ECO:0007669"/>
    <property type="project" value="UniProtKB-UniRule"/>
</dbReference>
<dbReference type="RefSeq" id="WP_070954784.1">
    <property type="nucleotide sequence ID" value="NZ_CP015208.1"/>
</dbReference>
<name>A0A1D9DZN7_9MICO</name>
<comment type="subcellular location">
    <subcellularLocation>
        <location evidence="7">Cell membrane</location>
        <topology evidence="7">Peripheral membrane protein</topology>
    </subcellularLocation>
    <subcellularLocation>
        <location evidence="1">Membrane</location>
    </subcellularLocation>
</comment>
<evidence type="ECO:0000313" key="8">
    <source>
        <dbReference type="EMBL" id="AOY56278.1"/>
    </source>
</evidence>
<dbReference type="Pfam" id="PF00213">
    <property type="entry name" value="OSCP"/>
    <property type="match status" value="1"/>
</dbReference>
<evidence type="ECO:0000256" key="6">
    <source>
        <dbReference type="ARBA" id="ARBA00023310"/>
    </source>
</evidence>
<keyword evidence="2 7" id="KW-0813">Transport</keyword>
<reference evidence="8 9" key="1">
    <citation type="journal article" date="2016" name="Biochim. Biophys. Acta">
        <title>Photochemical characterization of actinorhodopsin and its functional existence in the natural host.</title>
        <authorList>
            <person name="Nakamura S."/>
            <person name="Kikukawa T."/>
            <person name="Tamogami J."/>
            <person name="Kamiya M."/>
            <person name="Aizawa T."/>
            <person name="Hahn M.W."/>
            <person name="Ihara K."/>
            <person name="Kamo N."/>
            <person name="Demura M."/>
        </authorList>
    </citation>
    <scope>NUCLEOTIDE SEQUENCE [LARGE SCALE GENOMIC DNA]</scope>
    <source>
        <strain evidence="8 9">MWH-Dar1</strain>
    </source>
</reference>
<protein>
    <recommendedName>
        <fullName evidence="7">ATP synthase subunit delta</fullName>
    </recommendedName>
    <alternativeName>
        <fullName evidence="7">ATP synthase F(1) sector subunit delta</fullName>
    </alternativeName>
    <alternativeName>
        <fullName evidence="7">F-type ATPase subunit delta</fullName>
        <shortName evidence="7">F-ATPase subunit delta</shortName>
    </alternativeName>
</protein>
<gene>
    <name evidence="7" type="primary">atpH</name>
    <name evidence="8" type="ORF">A4Z71_04775</name>
</gene>
<evidence type="ECO:0000256" key="2">
    <source>
        <dbReference type="ARBA" id="ARBA00022448"/>
    </source>
</evidence>
<comment type="similarity">
    <text evidence="7">Belongs to the ATPase delta chain family.</text>
</comment>
<evidence type="ECO:0000256" key="4">
    <source>
        <dbReference type="ARBA" id="ARBA00023065"/>
    </source>
</evidence>
<comment type="function">
    <text evidence="7">F(1)F(0) ATP synthase produces ATP from ADP in the presence of a proton or sodium gradient. F-type ATPases consist of two structural domains, F(1) containing the extramembraneous catalytic core and F(0) containing the membrane proton channel, linked together by a central stalk and a peripheral stalk. During catalysis, ATP synthesis in the catalytic domain of F(1) is coupled via a rotary mechanism of the central stalk subunits to proton translocation.</text>
</comment>
<evidence type="ECO:0000256" key="3">
    <source>
        <dbReference type="ARBA" id="ARBA00022781"/>
    </source>
</evidence>
<accession>A0A1D9DZN7</accession>
<keyword evidence="7" id="KW-1003">Cell membrane</keyword>
<dbReference type="GO" id="GO:0005886">
    <property type="term" value="C:plasma membrane"/>
    <property type="evidence" value="ECO:0007669"/>
    <property type="project" value="UniProtKB-SubCell"/>
</dbReference>
<organism evidence="8 9">
    <name type="scientific">Candidatus Rhodoluna planktonica</name>
    <dbReference type="NCBI Taxonomy" id="535712"/>
    <lineage>
        <taxon>Bacteria</taxon>
        <taxon>Bacillati</taxon>
        <taxon>Actinomycetota</taxon>
        <taxon>Actinomycetes</taxon>
        <taxon>Micrococcales</taxon>
        <taxon>Microbacteriaceae</taxon>
        <taxon>Luna cluster</taxon>
        <taxon>Luna-1 subcluster</taxon>
        <taxon>Rhodoluna</taxon>
    </lineage>
</organism>
<keyword evidence="6 7" id="KW-0066">ATP synthesis</keyword>
<evidence type="ECO:0000256" key="5">
    <source>
        <dbReference type="ARBA" id="ARBA00023136"/>
    </source>
</evidence>
<dbReference type="NCBIfam" id="NF009967">
    <property type="entry name" value="PRK13430.1"/>
    <property type="match status" value="1"/>
</dbReference>
<dbReference type="KEGG" id="rpla:A4Z71_04775"/>
<dbReference type="PANTHER" id="PTHR11910">
    <property type="entry name" value="ATP SYNTHASE DELTA CHAIN"/>
    <property type="match status" value="1"/>
</dbReference>
<keyword evidence="5 7" id="KW-0472">Membrane</keyword>
<dbReference type="InterPro" id="IPR026015">
    <property type="entry name" value="ATP_synth_OSCP/delta_N_sf"/>
</dbReference>
<evidence type="ECO:0000313" key="9">
    <source>
        <dbReference type="Proteomes" id="UP000243784"/>
    </source>
</evidence>
<dbReference type="NCBIfam" id="TIGR01145">
    <property type="entry name" value="ATP_synt_delta"/>
    <property type="match status" value="1"/>
</dbReference>
<dbReference type="HAMAP" id="MF_01416">
    <property type="entry name" value="ATP_synth_delta_bact"/>
    <property type="match status" value="1"/>
</dbReference>
<proteinExistence type="inferred from homology"/>
<keyword evidence="9" id="KW-1185">Reference proteome</keyword>
<keyword evidence="4 7" id="KW-0406">Ion transport</keyword>
<dbReference type="GO" id="GO:0045259">
    <property type="term" value="C:proton-transporting ATP synthase complex"/>
    <property type="evidence" value="ECO:0007669"/>
    <property type="project" value="UniProtKB-KW"/>
</dbReference>
<dbReference type="InterPro" id="IPR000711">
    <property type="entry name" value="ATPase_OSCP/dsu"/>
</dbReference>
<evidence type="ECO:0000256" key="1">
    <source>
        <dbReference type="ARBA" id="ARBA00004370"/>
    </source>
</evidence>
<dbReference type="STRING" id="535712.A4Z71_04775"/>
<dbReference type="AlphaFoldDB" id="A0A1D9DZN7"/>
<dbReference type="Gene3D" id="1.10.520.20">
    <property type="entry name" value="N-terminal domain of the delta subunit of the F1F0-ATP synthase"/>
    <property type="match status" value="1"/>
</dbReference>
<comment type="function">
    <text evidence="7">This protein is part of the stalk that links CF(0) to CF(1). It either transmits conformational changes from CF(0) to CF(1) or is implicated in proton conduction.</text>
</comment>
<dbReference type="EMBL" id="CP015208">
    <property type="protein sequence ID" value="AOY56278.1"/>
    <property type="molecule type" value="Genomic_DNA"/>
</dbReference>
<dbReference type="SUPFAM" id="SSF47928">
    <property type="entry name" value="N-terminal domain of the delta subunit of the F1F0-ATP synthase"/>
    <property type="match status" value="1"/>
</dbReference>
<keyword evidence="7" id="KW-0139">CF(1)</keyword>
<sequence length="267" mass="28143">MASSTRQSLAAAKEALQPLLAKADLKFATELFTIGNAVASSTQLRNILSDPSAEAVAKSGALQAVFGKGVSKAALEFAEHLVVLRWSTGSDLVSAFEQLAVHTVAAIAASAKKLDQLESELFSFRQAVDSDQDLQMALSSKTASLEAKLALVNALLGKKASAETALLVQNAVSGARRRRVSVVLEQFGKQISAFADRLVALVTSAAELDKKQIDRLEKALAKAYGQSVTLNVEVDESLLGGLKVQVAGQIIDGSLSNRLQQAKLQLA</sequence>
<dbReference type="OrthoDB" id="5242917at2"/>